<dbReference type="Pfam" id="PF04072">
    <property type="entry name" value="LCM"/>
    <property type="match status" value="1"/>
</dbReference>
<accession>A0A087SPE3</accession>
<keyword evidence="5 6" id="KW-0949">S-adenosyl-L-methionine</keyword>
<evidence type="ECO:0000256" key="2">
    <source>
        <dbReference type="ARBA" id="ARBA00010703"/>
    </source>
</evidence>
<keyword evidence="9" id="KW-1185">Reference proteome</keyword>
<keyword evidence="6" id="KW-0963">Cytoplasm</keyword>
<comment type="similarity">
    <text evidence="2 6">Belongs to the methyltransferase superfamily. LCMT family.</text>
</comment>
<dbReference type="InterPro" id="IPR007213">
    <property type="entry name" value="Ppm1/Ppm2/Tcmp"/>
</dbReference>
<dbReference type="GeneID" id="23612247"/>
<evidence type="ECO:0000313" key="9">
    <source>
        <dbReference type="Proteomes" id="UP000028924"/>
    </source>
</evidence>
<dbReference type="OrthoDB" id="203237at2759"/>
<dbReference type="GO" id="GO:0032259">
    <property type="term" value="P:methylation"/>
    <property type="evidence" value="ECO:0007669"/>
    <property type="project" value="UniProtKB-KW"/>
</dbReference>
<organism evidence="8 9">
    <name type="scientific">Auxenochlorella protothecoides</name>
    <name type="common">Green microalga</name>
    <name type="synonym">Chlorella protothecoides</name>
    <dbReference type="NCBI Taxonomy" id="3075"/>
    <lineage>
        <taxon>Eukaryota</taxon>
        <taxon>Viridiplantae</taxon>
        <taxon>Chlorophyta</taxon>
        <taxon>core chlorophytes</taxon>
        <taxon>Trebouxiophyceae</taxon>
        <taxon>Chlorellales</taxon>
        <taxon>Chlorellaceae</taxon>
        <taxon>Auxenochlorella</taxon>
    </lineage>
</organism>
<evidence type="ECO:0000256" key="6">
    <source>
        <dbReference type="PIRNR" id="PIRNR016305"/>
    </source>
</evidence>
<comment type="catalytic activity">
    <reaction evidence="1 6">
        <text>[phosphatase 2A protein]-C-terminal L-leucine + S-adenosyl-L-methionine = [phosphatase 2A protein]-C-terminal L-leucine methyl ester + S-adenosyl-L-homocysteine</text>
        <dbReference type="Rhea" id="RHEA:48544"/>
        <dbReference type="Rhea" id="RHEA-COMP:12134"/>
        <dbReference type="Rhea" id="RHEA-COMP:12135"/>
        <dbReference type="ChEBI" id="CHEBI:57856"/>
        <dbReference type="ChEBI" id="CHEBI:59789"/>
        <dbReference type="ChEBI" id="CHEBI:90516"/>
        <dbReference type="ChEBI" id="CHEBI:90517"/>
        <dbReference type="EC" id="2.1.1.233"/>
    </reaction>
</comment>
<dbReference type="PANTHER" id="PTHR13600">
    <property type="entry name" value="LEUCINE CARBOXYL METHYLTRANSFERASE"/>
    <property type="match status" value="1"/>
</dbReference>
<proteinExistence type="inferred from homology"/>
<dbReference type="InterPro" id="IPR016651">
    <property type="entry name" value="LCMT1"/>
</dbReference>
<evidence type="ECO:0000256" key="5">
    <source>
        <dbReference type="ARBA" id="ARBA00022691"/>
    </source>
</evidence>
<dbReference type="STRING" id="3075.A0A087SPE3"/>
<evidence type="ECO:0000256" key="1">
    <source>
        <dbReference type="ARBA" id="ARBA00000724"/>
    </source>
</evidence>
<reference evidence="8 9" key="1">
    <citation type="journal article" date="2014" name="BMC Genomics">
        <title>Oil accumulation mechanisms of the oleaginous microalga Chlorella protothecoides revealed through its genome, transcriptomes, and proteomes.</title>
        <authorList>
            <person name="Gao C."/>
            <person name="Wang Y."/>
            <person name="Shen Y."/>
            <person name="Yan D."/>
            <person name="He X."/>
            <person name="Dai J."/>
            <person name="Wu Q."/>
        </authorList>
    </citation>
    <scope>NUCLEOTIDE SEQUENCE [LARGE SCALE GENOMIC DNA]</scope>
    <source>
        <strain evidence="8 9">0710</strain>
    </source>
</reference>
<dbReference type="KEGG" id="apro:F751_0856"/>
<dbReference type="PIRSF" id="PIRSF016305">
    <property type="entry name" value="LCM_mtfrase"/>
    <property type="match status" value="1"/>
</dbReference>
<dbReference type="EMBL" id="KL662152">
    <property type="protein sequence ID" value="KFM27597.1"/>
    <property type="molecule type" value="Genomic_DNA"/>
</dbReference>
<keyword evidence="3 6" id="KW-0489">Methyltransferase</keyword>
<feature type="binding site" evidence="7">
    <location>
        <position position="88"/>
    </location>
    <ligand>
        <name>S-adenosyl-L-methionine</name>
        <dbReference type="ChEBI" id="CHEBI:59789"/>
    </ligand>
</feature>
<name>A0A087SPE3_AUXPR</name>
<feature type="binding site" evidence="7">
    <location>
        <position position="114"/>
    </location>
    <ligand>
        <name>S-adenosyl-L-methionine</name>
        <dbReference type="ChEBI" id="CHEBI:59789"/>
    </ligand>
</feature>
<dbReference type="PANTHER" id="PTHR13600:SF21">
    <property type="entry name" value="LEUCINE CARBOXYL METHYLTRANSFERASE 1"/>
    <property type="match status" value="1"/>
</dbReference>
<dbReference type="GO" id="GO:0018423">
    <property type="term" value="F:protein C-terminal leucine carboxyl O-methyltransferase activity"/>
    <property type="evidence" value="ECO:0007669"/>
    <property type="project" value="UniProtKB-EC"/>
</dbReference>
<sequence>MSLDLPTHRPRPSGVANTNDDAQASKLYVKIPWSIWCGCRSCVRDYANLPSQCRSCVQLGYFQDEFVHHFVKAPVRRAPLINRGYYARQASLRQLVTRFLACLHPGPVQVVSLGAGFDTLYWQLVQEGAPISRYIELDMPQVCMEKAGVVARTPALLRLVGGSPADAPGHDPAAGRWLGGAYRLAPADLRSVGQVVSALGLAGLDPGAPTLVLAECVLVYLEREESDALLRQLSAMLSTAAMLVYEQVRPDDAFGKQMLLNLSLRGCPLLGICWDVDEQAARLRQAGRERAEAAPMDAMYRGLEPRDRRRIETLEIFDEFEEWDLIQAHYCIAMGVQDKAGRLQEFGLPRPGKT</sequence>
<dbReference type="AlphaFoldDB" id="A0A087SPE3"/>
<evidence type="ECO:0000256" key="3">
    <source>
        <dbReference type="ARBA" id="ARBA00022603"/>
    </source>
</evidence>
<keyword evidence="4 6" id="KW-0808">Transferase</keyword>
<dbReference type="GO" id="GO:0016020">
    <property type="term" value="C:membrane"/>
    <property type="evidence" value="ECO:0007669"/>
    <property type="project" value="UniProtKB-SubCell"/>
</dbReference>
<evidence type="ECO:0000256" key="7">
    <source>
        <dbReference type="PIRSR" id="PIRSR016305-1"/>
    </source>
</evidence>
<evidence type="ECO:0000313" key="8">
    <source>
        <dbReference type="EMBL" id="KFM27597.1"/>
    </source>
</evidence>
<comment type="subcellular location">
    <subcellularLocation>
        <location evidence="6">Cytoplasm</location>
    </subcellularLocation>
    <subcellularLocation>
        <location evidence="6">Membrane</location>
        <topology evidence="6">Peripheral membrane protein</topology>
    </subcellularLocation>
</comment>
<dbReference type="RefSeq" id="XP_011400580.1">
    <property type="nucleotide sequence ID" value="XM_011402278.1"/>
</dbReference>
<dbReference type="eggNOG" id="KOG2918">
    <property type="taxonomic scope" value="Eukaryota"/>
</dbReference>
<dbReference type="InterPro" id="IPR029063">
    <property type="entry name" value="SAM-dependent_MTases_sf"/>
</dbReference>
<feature type="binding site" evidence="7">
    <location>
        <position position="215"/>
    </location>
    <ligand>
        <name>S-adenosyl-L-methionine</name>
        <dbReference type="ChEBI" id="CHEBI:59789"/>
    </ligand>
</feature>
<comment type="function">
    <text evidence="6">Involved in brassinosteroid (BR) signaling.</text>
</comment>
<keyword evidence="6" id="KW-0472">Membrane</keyword>
<dbReference type="GO" id="GO:0005737">
    <property type="term" value="C:cytoplasm"/>
    <property type="evidence" value="ECO:0007669"/>
    <property type="project" value="UniProtKB-SubCell"/>
</dbReference>
<dbReference type="Proteomes" id="UP000028924">
    <property type="component" value="Unassembled WGS sequence"/>
</dbReference>
<feature type="binding site" evidence="7">
    <location>
        <begin position="188"/>
        <end position="189"/>
    </location>
    <ligand>
        <name>S-adenosyl-L-methionine</name>
        <dbReference type="ChEBI" id="CHEBI:59789"/>
    </ligand>
</feature>
<dbReference type="SUPFAM" id="SSF53335">
    <property type="entry name" value="S-adenosyl-L-methionine-dependent methyltransferases"/>
    <property type="match status" value="1"/>
</dbReference>
<gene>
    <name evidence="8" type="ORF">F751_0856</name>
</gene>
<dbReference type="EC" id="2.1.1.233" evidence="6"/>
<evidence type="ECO:0000256" key="4">
    <source>
        <dbReference type="ARBA" id="ARBA00022679"/>
    </source>
</evidence>
<dbReference type="Gene3D" id="3.40.50.150">
    <property type="entry name" value="Vaccinia Virus protein VP39"/>
    <property type="match status" value="1"/>
</dbReference>
<protein>
    <recommendedName>
        <fullName evidence="6">Leucine carboxyl methyltransferase 1 homolog</fullName>
        <ecNumber evidence="6">2.1.1.233</ecNumber>
    </recommendedName>
</protein>